<feature type="transmembrane region" description="Helical" evidence="10">
    <location>
        <begin position="417"/>
        <end position="438"/>
    </location>
</feature>
<evidence type="ECO:0000256" key="6">
    <source>
        <dbReference type="ARBA" id="ARBA00022729"/>
    </source>
</evidence>
<evidence type="ECO:0000256" key="9">
    <source>
        <dbReference type="ARBA" id="ARBA00023136"/>
    </source>
</evidence>
<name>A0A2T9Z1C0_9FUNG</name>
<dbReference type="OrthoDB" id="310030at2759"/>
<evidence type="ECO:0000256" key="8">
    <source>
        <dbReference type="ARBA" id="ARBA00022989"/>
    </source>
</evidence>
<organism evidence="11 12">
    <name type="scientific">Furculomyces boomerangus</name>
    <dbReference type="NCBI Taxonomy" id="61424"/>
    <lineage>
        <taxon>Eukaryota</taxon>
        <taxon>Fungi</taxon>
        <taxon>Fungi incertae sedis</taxon>
        <taxon>Zoopagomycota</taxon>
        <taxon>Kickxellomycotina</taxon>
        <taxon>Harpellomycetes</taxon>
        <taxon>Harpellales</taxon>
        <taxon>Harpellaceae</taxon>
        <taxon>Furculomyces</taxon>
    </lineage>
</organism>
<dbReference type="PANTHER" id="PTHR21049:SF0">
    <property type="entry name" value="DOLICHYL-DIPHOSPHOOLIGOSACCHARIDE--PROTEIN GLYCOSYLTRANSFERASE SUBUNIT 1"/>
    <property type="match status" value="1"/>
</dbReference>
<keyword evidence="8 10" id="KW-1133">Transmembrane helix</keyword>
<dbReference type="AlphaFoldDB" id="A0A2T9Z1C0"/>
<evidence type="ECO:0000256" key="3">
    <source>
        <dbReference type="ARBA" id="ARBA00004922"/>
    </source>
</evidence>
<evidence type="ECO:0000313" key="12">
    <source>
        <dbReference type="Proteomes" id="UP000245699"/>
    </source>
</evidence>
<evidence type="ECO:0000313" key="11">
    <source>
        <dbReference type="EMBL" id="PVU98359.1"/>
    </source>
</evidence>
<comment type="caution">
    <text evidence="11">The sequence shown here is derived from an EMBL/GenBank/DDBJ whole genome shotgun (WGS) entry which is preliminary data.</text>
</comment>
<dbReference type="GO" id="GO:0008250">
    <property type="term" value="C:oligosaccharyltransferase complex"/>
    <property type="evidence" value="ECO:0007669"/>
    <property type="project" value="UniProtKB-UniRule"/>
</dbReference>
<dbReference type="InterPro" id="IPR007676">
    <property type="entry name" value="Ribophorin_I"/>
</dbReference>
<evidence type="ECO:0000256" key="5">
    <source>
        <dbReference type="ARBA" id="ARBA00022692"/>
    </source>
</evidence>
<protein>
    <recommendedName>
        <fullName evidence="10">Dolichyl-diphosphooligosaccharide--protein glycosyltransferase subunit 1</fullName>
    </recommendedName>
</protein>
<evidence type="ECO:0000256" key="4">
    <source>
        <dbReference type="ARBA" id="ARBA00008905"/>
    </source>
</evidence>
<comment type="subcellular location">
    <subcellularLocation>
        <location evidence="2 10">Endoplasmic reticulum membrane</location>
        <topology evidence="2 10">Single-pass type I membrane protein</topology>
    </subcellularLocation>
</comment>
<keyword evidence="12" id="KW-1185">Reference proteome</keyword>
<comment type="subunit">
    <text evidence="10">Component of the oligosaccharyltransferase (OST) complex.</text>
</comment>
<dbReference type="EMBL" id="MBFT01000082">
    <property type="protein sequence ID" value="PVU98359.1"/>
    <property type="molecule type" value="Genomic_DNA"/>
</dbReference>
<dbReference type="PANTHER" id="PTHR21049">
    <property type="entry name" value="RIBOPHORIN I"/>
    <property type="match status" value="1"/>
</dbReference>
<keyword evidence="6" id="KW-0732">Signal</keyword>
<evidence type="ECO:0000256" key="7">
    <source>
        <dbReference type="ARBA" id="ARBA00022824"/>
    </source>
</evidence>
<gene>
    <name evidence="11" type="ORF">BB559_001644</name>
</gene>
<evidence type="ECO:0000256" key="2">
    <source>
        <dbReference type="ARBA" id="ARBA00004115"/>
    </source>
</evidence>
<keyword evidence="9 10" id="KW-0472">Membrane</keyword>
<keyword evidence="5 10" id="KW-0812">Transmembrane</keyword>
<comment type="similarity">
    <text evidence="4 10">Belongs to the OST1 family.</text>
</comment>
<proteinExistence type="inferred from homology"/>
<keyword evidence="7 10" id="KW-0256">Endoplasmic reticulum</keyword>
<comment type="function">
    <text evidence="1 10">Subunit of the oligosaccharyl transferase (OST) complex that catalyzes the initial transfer of a defined glycan (Glc(3)Man(9)GlcNAc(2) in eukaryotes) from the lipid carrier dolichol-pyrophosphate to an asparagine residue within an Asn-X-Ser/Thr consensus motif in nascent polypeptide chains, the first step in protein N-glycosylation. N-glycosylation occurs cotranslationally and the complex associates with the Sec61 complex at the channel-forming translocon complex that mediates protein translocation across the endoplasmic reticulum (ER). All subunits are required for a maximal enzyme activity.</text>
</comment>
<dbReference type="STRING" id="61424.A0A2T9Z1C0"/>
<accession>A0A2T9Z1C0</accession>
<dbReference type="Proteomes" id="UP000245699">
    <property type="component" value="Unassembled WGS sequence"/>
</dbReference>
<dbReference type="UniPathway" id="UPA00378"/>
<evidence type="ECO:0000256" key="10">
    <source>
        <dbReference type="RuleBase" id="RU361143"/>
    </source>
</evidence>
<sequence>MNATIVNTNIIRDIDLSDQTIREKTRIVVLNSPEPDQKRTDINYYDFLVPSPKNEYLGSISASEIKTGKSLKIKKLGENNLSSEIYRITFNETLGPDEKKSIKIEAIYTTKTDFTPKEVSLGEESYYKYSENVYIESMYATLKQKTIFKLPNKNIKKYSDSPAPVVKKDSQVIFGPYKNINKDEKEEVTVLYFDMYPRVRANRYTRTVTVSHWANTLGISENFAIINNSPNIKNFKRSTYAILGYSGKLIHAFTGSKFIIPKDAHNIYFTDAIGNVSTSSIENTPRSKLLVTKARFPIVGGWKYSWDQGYHSYLKNYLKYNKSTNKYNLKTLFSCEFMNSPVRNYELHIILPEGARDIDVNIPFPVDSIEYEKIYSYLDFFGRTKIIIKKKNVVSELSKPILVSYSYSITDMLRKPFIVSAFFFALFLCRITLGRIDYSLKRSKTLKKE</sequence>
<comment type="pathway">
    <text evidence="3 10">Protein modification; protein glycosylation.</text>
</comment>
<dbReference type="Pfam" id="PF04597">
    <property type="entry name" value="Ribophorin_I"/>
    <property type="match status" value="1"/>
</dbReference>
<evidence type="ECO:0000256" key="1">
    <source>
        <dbReference type="ARBA" id="ARBA00002791"/>
    </source>
</evidence>
<dbReference type="GO" id="GO:0018279">
    <property type="term" value="P:protein N-linked glycosylation via asparagine"/>
    <property type="evidence" value="ECO:0007669"/>
    <property type="project" value="TreeGrafter"/>
</dbReference>
<reference evidence="11 12" key="1">
    <citation type="journal article" date="2018" name="MBio">
        <title>Comparative Genomics Reveals the Core Gene Toolbox for the Fungus-Insect Symbiosis.</title>
        <authorList>
            <person name="Wang Y."/>
            <person name="Stata M."/>
            <person name="Wang W."/>
            <person name="Stajich J.E."/>
            <person name="White M.M."/>
            <person name="Moncalvo J.M."/>
        </authorList>
    </citation>
    <scope>NUCLEOTIDE SEQUENCE [LARGE SCALE GENOMIC DNA]</scope>
    <source>
        <strain evidence="11 12">AUS-77-4</strain>
    </source>
</reference>